<keyword evidence="6" id="KW-0805">Transcription regulation</keyword>
<feature type="region of interest" description="Disordered" evidence="7">
    <location>
        <begin position="1"/>
        <end position="22"/>
    </location>
</feature>
<dbReference type="AlphaFoldDB" id="A0A6V7X585"/>
<dbReference type="EC" id="3.1.3.48" evidence="6"/>
<comment type="similarity">
    <text evidence="1 6">Belongs to the HAD-like hydrolase superfamily. EYA family.</text>
</comment>
<evidence type="ECO:0000313" key="8">
    <source>
        <dbReference type="EMBL" id="CAD2194500.1"/>
    </source>
</evidence>
<reference evidence="8 9" key="1">
    <citation type="submission" date="2020-08" db="EMBL/GenBank/DDBJ databases">
        <authorList>
            <person name="Koutsovoulos G."/>
            <person name="Danchin GJ E."/>
        </authorList>
    </citation>
    <scope>NUCLEOTIDE SEQUENCE [LARGE SCALE GENOMIC DNA]</scope>
</reference>
<name>A0A6V7X585_MELEN</name>
<dbReference type="PANTHER" id="PTHR10190">
    <property type="entry name" value="EYES ABSENT"/>
    <property type="match status" value="1"/>
</dbReference>
<dbReference type="GO" id="GO:0005634">
    <property type="term" value="C:nucleus"/>
    <property type="evidence" value="ECO:0007669"/>
    <property type="project" value="TreeGrafter"/>
</dbReference>
<keyword evidence="6" id="KW-0479">Metal-binding</keyword>
<dbReference type="Gene3D" id="3.40.50.12350">
    <property type="match status" value="1"/>
</dbReference>
<keyword evidence="4 6" id="KW-0904">Protein phosphatase</keyword>
<feature type="region of interest" description="Disordered" evidence="7">
    <location>
        <begin position="194"/>
        <end position="252"/>
    </location>
</feature>
<accession>A0A6V7X585</accession>
<gene>
    <name evidence="8" type="ORF">MENT_LOCUS47521</name>
</gene>
<evidence type="ECO:0000256" key="7">
    <source>
        <dbReference type="SAM" id="MobiDB-lite"/>
    </source>
</evidence>
<dbReference type="Proteomes" id="UP000580250">
    <property type="component" value="Unassembled WGS sequence"/>
</dbReference>
<keyword evidence="3 6" id="KW-0460">Magnesium</keyword>
<keyword evidence="2 6" id="KW-0378">Hydrolase</keyword>
<evidence type="ECO:0000256" key="2">
    <source>
        <dbReference type="ARBA" id="ARBA00022801"/>
    </source>
</evidence>
<proteinExistence type="inferred from homology"/>
<evidence type="ECO:0000313" key="9">
    <source>
        <dbReference type="Proteomes" id="UP000580250"/>
    </source>
</evidence>
<evidence type="ECO:0000256" key="6">
    <source>
        <dbReference type="RuleBase" id="RU362036"/>
    </source>
</evidence>
<evidence type="ECO:0000256" key="5">
    <source>
        <dbReference type="ARBA" id="ARBA00051722"/>
    </source>
</evidence>
<evidence type="ECO:0000256" key="4">
    <source>
        <dbReference type="ARBA" id="ARBA00022912"/>
    </source>
</evidence>
<organism evidence="8 9">
    <name type="scientific">Meloidogyne enterolobii</name>
    <name type="common">Root-knot nematode worm</name>
    <name type="synonym">Meloidogyne mayaguensis</name>
    <dbReference type="NCBI Taxonomy" id="390850"/>
    <lineage>
        <taxon>Eukaryota</taxon>
        <taxon>Metazoa</taxon>
        <taxon>Ecdysozoa</taxon>
        <taxon>Nematoda</taxon>
        <taxon>Chromadorea</taxon>
        <taxon>Rhabditida</taxon>
        <taxon>Tylenchina</taxon>
        <taxon>Tylenchomorpha</taxon>
        <taxon>Tylenchoidea</taxon>
        <taxon>Meloidogynidae</taxon>
        <taxon>Meloidogyninae</taxon>
        <taxon>Meloidogyne</taxon>
    </lineage>
</organism>
<dbReference type="OrthoDB" id="167668at2759"/>
<feature type="compositionally biased region" description="Polar residues" evidence="7">
    <location>
        <begin position="196"/>
        <end position="227"/>
    </location>
</feature>
<dbReference type="GO" id="GO:0030154">
    <property type="term" value="P:cell differentiation"/>
    <property type="evidence" value="ECO:0007669"/>
    <property type="project" value="TreeGrafter"/>
</dbReference>
<dbReference type="GO" id="GO:0046872">
    <property type="term" value="F:metal ion binding"/>
    <property type="evidence" value="ECO:0007669"/>
    <property type="project" value="UniProtKB-KW"/>
</dbReference>
<dbReference type="InterPro" id="IPR038102">
    <property type="entry name" value="EYA_dom_sf"/>
</dbReference>
<dbReference type="EMBL" id="CAJEWN010001119">
    <property type="protein sequence ID" value="CAD2194500.1"/>
    <property type="molecule type" value="Genomic_DNA"/>
</dbReference>
<dbReference type="GO" id="GO:0004725">
    <property type="term" value="F:protein tyrosine phosphatase activity"/>
    <property type="evidence" value="ECO:0007669"/>
    <property type="project" value="UniProtKB-EC"/>
</dbReference>
<sequence>MTASTKFEPETLDASSSSLSMPSRNPYWTNEWDLTAMAMGRSDDGGQQSLNNINSQQQLQQQQQNSAAYYEQMIAAASAANGSGQTSAWYPTQNYVGYYGLGGVQRVGAALNGYLGSPYSGVYPHQAVDYYNAAAASFPGSYYAAAASSAKALASHYGQQPQQHPQNYPAILSMNNSNKYPPTILMDPQAIATGSELDTSPPLNNGSAAVSSPPLETNSHNNGATKSSKSRNKGEKCGGSSLNIKRSKKKKISAIRSQSQELNQTRVFVWELEDVCSILPQDHYYKDQLENMLNEALSKFLEHVFNLENFDDFDQTNIMDAEMDEALHNANPSNSFSDELSNNNNNNNIQLSSTNPSSLIPNSSSNLNKQTGISSTDGYRKLAEKCRNVKNVFERYRRLSSFAELLEHCGLPSTQLISHLDNIEKFPEASIALFRECLSFIHKRSPLLKQPYVNVILSSNQIEGGIAGAFGRLMLCRLGEYIEAENVFCITRNGRETVFERLINQFQKKLIVFISNNEQTKKFAETHDILCWPGKLHSNNSLINLRSALEYILCDISQPTNGFKEQQQNSFL</sequence>
<feature type="region of interest" description="Disordered" evidence="7">
    <location>
        <begin position="329"/>
        <end position="372"/>
    </location>
</feature>
<dbReference type="InterPro" id="IPR028472">
    <property type="entry name" value="EYA"/>
</dbReference>
<protein>
    <recommendedName>
        <fullName evidence="6">Eyes absent homolog</fullName>
        <ecNumber evidence="6">3.1.3.48</ecNumber>
    </recommendedName>
</protein>
<comment type="caution">
    <text evidence="8">The sequence shown here is derived from an EMBL/GenBank/DDBJ whole genome shotgun (WGS) entry which is preliminary data.</text>
</comment>
<dbReference type="GO" id="GO:2001240">
    <property type="term" value="P:negative regulation of extrinsic apoptotic signaling pathway in absence of ligand"/>
    <property type="evidence" value="ECO:0007669"/>
    <property type="project" value="TreeGrafter"/>
</dbReference>
<comment type="catalytic activity">
    <reaction evidence="5 6">
        <text>O-phospho-L-tyrosyl-[protein] + H2O = L-tyrosyl-[protein] + phosphate</text>
        <dbReference type="Rhea" id="RHEA:10684"/>
        <dbReference type="Rhea" id="RHEA-COMP:10136"/>
        <dbReference type="Rhea" id="RHEA-COMP:20101"/>
        <dbReference type="ChEBI" id="CHEBI:15377"/>
        <dbReference type="ChEBI" id="CHEBI:43474"/>
        <dbReference type="ChEBI" id="CHEBI:46858"/>
        <dbReference type="ChEBI" id="CHEBI:61978"/>
        <dbReference type="EC" id="3.1.3.48"/>
    </reaction>
</comment>
<dbReference type="GO" id="GO:0045739">
    <property type="term" value="P:positive regulation of DNA repair"/>
    <property type="evidence" value="ECO:0007669"/>
    <property type="project" value="TreeGrafter"/>
</dbReference>
<evidence type="ECO:0000256" key="3">
    <source>
        <dbReference type="ARBA" id="ARBA00022842"/>
    </source>
</evidence>
<keyword evidence="6" id="KW-0804">Transcription</keyword>
<comment type="cofactor">
    <cofactor evidence="6">
        <name>Mg(2+)</name>
        <dbReference type="ChEBI" id="CHEBI:18420"/>
    </cofactor>
    <text evidence="6">Binds 1 Mg(2+) ion per subunit.</text>
</comment>
<evidence type="ECO:0000256" key="1">
    <source>
        <dbReference type="ARBA" id="ARBA00010501"/>
    </source>
</evidence>
<feature type="compositionally biased region" description="Low complexity" evidence="7">
    <location>
        <begin position="333"/>
        <end position="368"/>
    </location>
</feature>
<dbReference type="PANTHER" id="PTHR10190:SF16">
    <property type="entry name" value="DEVELOPMENTAL PROTEIN EYES ABSENT"/>
    <property type="match status" value="1"/>
</dbReference>